<name>A0A8S4BFX9_9TELE</name>
<feature type="non-terminal residue" evidence="2">
    <location>
        <position position="83"/>
    </location>
</feature>
<comment type="caution">
    <text evidence="2">The sequence shown here is derived from an EMBL/GenBank/DDBJ whole genome shotgun (WGS) entry which is preliminary data.</text>
</comment>
<gene>
    <name evidence="2" type="ORF">MMEN_LOCUS16348</name>
</gene>
<reference evidence="2" key="1">
    <citation type="submission" date="2021-05" db="EMBL/GenBank/DDBJ databases">
        <authorList>
            <person name="Tigano A."/>
        </authorList>
    </citation>
    <scope>NUCLEOTIDE SEQUENCE</scope>
</reference>
<keyword evidence="3" id="KW-1185">Reference proteome</keyword>
<proteinExistence type="predicted"/>
<evidence type="ECO:0000313" key="2">
    <source>
        <dbReference type="EMBL" id="CAG5981105.1"/>
    </source>
</evidence>
<organism evidence="2 3">
    <name type="scientific">Menidia menidia</name>
    <name type="common">Atlantic silverside</name>
    <dbReference type="NCBI Taxonomy" id="238744"/>
    <lineage>
        <taxon>Eukaryota</taxon>
        <taxon>Metazoa</taxon>
        <taxon>Chordata</taxon>
        <taxon>Craniata</taxon>
        <taxon>Vertebrata</taxon>
        <taxon>Euteleostomi</taxon>
        <taxon>Actinopterygii</taxon>
        <taxon>Neopterygii</taxon>
        <taxon>Teleostei</taxon>
        <taxon>Neoteleostei</taxon>
        <taxon>Acanthomorphata</taxon>
        <taxon>Ovalentaria</taxon>
        <taxon>Atherinomorphae</taxon>
        <taxon>Atheriniformes</taxon>
        <taxon>Atherinopsidae</taxon>
        <taxon>Menidiinae</taxon>
        <taxon>Menidia</taxon>
    </lineage>
</organism>
<evidence type="ECO:0000256" key="1">
    <source>
        <dbReference type="SAM" id="MobiDB-lite"/>
    </source>
</evidence>
<dbReference type="EMBL" id="CAJRST010033334">
    <property type="protein sequence ID" value="CAG5981105.1"/>
    <property type="molecule type" value="Genomic_DNA"/>
</dbReference>
<dbReference type="AlphaFoldDB" id="A0A8S4BFX9"/>
<accession>A0A8S4BFX9</accession>
<evidence type="ECO:0000313" key="3">
    <source>
        <dbReference type="Proteomes" id="UP000677803"/>
    </source>
</evidence>
<feature type="region of interest" description="Disordered" evidence="1">
    <location>
        <begin position="1"/>
        <end position="41"/>
    </location>
</feature>
<protein>
    <submittedName>
        <fullName evidence="2">(Atlantic silverside) hypothetical protein</fullName>
    </submittedName>
</protein>
<dbReference type="Proteomes" id="UP000677803">
    <property type="component" value="Unassembled WGS sequence"/>
</dbReference>
<sequence>ILCTHPKLPCTARRAPPQQASKPSHQDRQEEEGTSNGKIADSSAGIDINLSWMRNPFANGFCCVHYNRAVLWRTLARLVPSPI</sequence>